<dbReference type="GO" id="GO:1904263">
    <property type="term" value="P:positive regulation of TORC1 signaling"/>
    <property type="evidence" value="ECO:0007669"/>
    <property type="project" value="TreeGrafter"/>
</dbReference>
<organism evidence="3 4">
    <name type="scientific">Pyronema omphalodes (strain CBS 100304)</name>
    <name type="common">Pyronema confluens</name>
    <dbReference type="NCBI Taxonomy" id="1076935"/>
    <lineage>
        <taxon>Eukaryota</taxon>
        <taxon>Fungi</taxon>
        <taxon>Dikarya</taxon>
        <taxon>Ascomycota</taxon>
        <taxon>Pezizomycotina</taxon>
        <taxon>Pezizomycetes</taxon>
        <taxon>Pezizales</taxon>
        <taxon>Pyronemataceae</taxon>
        <taxon>Pyronema</taxon>
    </lineage>
</organism>
<dbReference type="PROSITE" id="PS51834">
    <property type="entry name" value="DENN_FLCN_SMCR8"/>
    <property type="match status" value="1"/>
</dbReference>
<dbReference type="Proteomes" id="UP000018144">
    <property type="component" value="Unassembled WGS sequence"/>
</dbReference>
<evidence type="ECO:0000256" key="1">
    <source>
        <dbReference type="SAM" id="MobiDB-lite"/>
    </source>
</evidence>
<dbReference type="OrthoDB" id="5599713at2759"/>
<gene>
    <name evidence="3" type="ORF">PCON_09361</name>
</gene>
<feature type="compositionally biased region" description="Low complexity" evidence="1">
    <location>
        <begin position="611"/>
        <end position="674"/>
    </location>
</feature>
<dbReference type="InterPro" id="IPR037520">
    <property type="entry name" value="Folliculin/SMCR8_longin"/>
</dbReference>
<keyword evidence="4" id="KW-1185">Reference proteome</keyword>
<sequence length="767" mass="78884">MDFIIGLAHWCEIHGPSLILCTQVIPPQCGSCFPGSGGNKTQLTRSGSEPTLGSTSTSGNTTTSGTTATTAGAPPTTTTTPVAGITPPPTSHGVSTAPLRPTSNRSASTPRLSSPTETPPASPRSPTIVPSAPEQCRNCTMTLPPQFEGNSTTGRRPLRTTETLLVNSGGDPDRPPSSPVGGSAPAFPSVSEMGGMYEELMTHTHTISYLSSRSPSNPARYAAVRQACIRTLSCELAPSQTSPILFGDPQIGYTIAVVFKVSDNKSRGGLRTYALLAMSMNQKALVQQWGVISGVFMNLVLDIQWGVGERIAREKEAEEAALRSSAAGTGVGAGTTGNFGVGAFGAGSLGSRGPESFLRRRNPGDGAEKRSLADLVGKDRFFVDLHSTFVRLLAGLARVYGFGEAEAEEEGSGAETGAIGLQTGALATGVMTQAMNTEARKAEAAVKEAVGAEKAADAKLSQHMQAINLGQPARAINTQSTSTVTTRKADASAPATATATPAPTPKKTPTRSMTAPAPLPGPIPTPTPTPARVTATHVITHSTAAPAPGAVPKQPPVSAPTIAASAAPTASPAITQPPTITQNNPMSLPPVTAAAIVAAKPSTAKRTDSEATITPASSRAAAATTVSTPVTSPTVATSTLATAPPATTTAPTSTTVPQKSPGTIPLPTTTSTTQPPSPGPISPNFTTTRHTGVVGDSLDSSQGSEASQASVNSQTSVRGFWYPRRFPEAGELDGIAELEEVMEMDLRDQDQERDFMMRLGFGEREEA</sequence>
<feature type="compositionally biased region" description="Polar residues" evidence="1">
    <location>
        <begin position="39"/>
        <end position="49"/>
    </location>
</feature>
<dbReference type="eggNOG" id="KOG3715">
    <property type="taxonomic scope" value="Eukaryota"/>
</dbReference>
<feature type="compositionally biased region" description="Polar residues" evidence="1">
    <location>
        <begin position="137"/>
        <end position="166"/>
    </location>
</feature>
<dbReference type="PANTHER" id="PTHR31441:SF2">
    <property type="entry name" value="FOLLICULIN"/>
    <property type="match status" value="1"/>
</dbReference>
<dbReference type="InterPro" id="IPR037521">
    <property type="entry name" value="FLCN/SMCR8_DENN"/>
</dbReference>
<dbReference type="AlphaFoldDB" id="U4L8T2"/>
<feature type="compositionally biased region" description="Polar residues" evidence="1">
    <location>
        <begin position="698"/>
        <end position="715"/>
    </location>
</feature>
<dbReference type="GO" id="GO:0005096">
    <property type="term" value="F:GTPase activator activity"/>
    <property type="evidence" value="ECO:0007669"/>
    <property type="project" value="InterPro"/>
</dbReference>
<feature type="compositionally biased region" description="Low complexity" evidence="1">
    <location>
        <begin position="493"/>
        <end position="507"/>
    </location>
</feature>
<accession>U4L8T2</accession>
<feature type="domain" description="UDENN FLCN/SMCR8-type" evidence="2">
    <location>
        <begin position="191"/>
        <end position="767"/>
    </location>
</feature>
<name>U4L8T2_PYROM</name>
<dbReference type="GO" id="GO:0005829">
    <property type="term" value="C:cytosol"/>
    <property type="evidence" value="ECO:0007669"/>
    <property type="project" value="TreeGrafter"/>
</dbReference>
<reference evidence="3 4" key="1">
    <citation type="journal article" date="2013" name="PLoS Genet.">
        <title>The genome and development-dependent transcriptomes of Pyronema confluens: a window into fungal evolution.</title>
        <authorList>
            <person name="Traeger S."/>
            <person name="Altegoer F."/>
            <person name="Freitag M."/>
            <person name="Gabaldon T."/>
            <person name="Kempken F."/>
            <person name="Kumar A."/>
            <person name="Marcet-Houben M."/>
            <person name="Poggeler S."/>
            <person name="Stajich J.E."/>
            <person name="Nowrousian M."/>
        </authorList>
    </citation>
    <scope>NUCLEOTIDE SEQUENCE [LARGE SCALE GENOMIC DNA]</scope>
    <source>
        <strain evidence="4">CBS 100304</strain>
        <tissue evidence="3">Vegetative mycelium</tissue>
    </source>
</reference>
<evidence type="ECO:0000313" key="4">
    <source>
        <dbReference type="Proteomes" id="UP000018144"/>
    </source>
</evidence>
<feature type="compositionally biased region" description="Polar residues" evidence="1">
    <location>
        <begin position="101"/>
        <end position="116"/>
    </location>
</feature>
<dbReference type="InterPro" id="IPR021713">
    <property type="entry name" value="Folliculin"/>
</dbReference>
<feature type="region of interest" description="Disordered" evidence="1">
    <location>
        <begin position="600"/>
        <end position="715"/>
    </location>
</feature>
<evidence type="ECO:0000259" key="2">
    <source>
        <dbReference type="PROSITE" id="PS51834"/>
    </source>
</evidence>
<dbReference type="PANTHER" id="PTHR31441">
    <property type="entry name" value="FOLLICULIN FAMILY MEMBER"/>
    <property type="match status" value="1"/>
</dbReference>
<feature type="region of interest" description="Disordered" evidence="1">
    <location>
        <begin position="37"/>
        <end position="186"/>
    </location>
</feature>
<dbReference type="STRING" id="1076935.U4L8T2"/>
<protein>
    <submittedName>
        <fullName evidence="3">Similar to Folliculin acc. no. Q76JQ2</fullName>
    </submittedName>
</protein>
<feature type="region of interest" description="Disordered" evidence="1">
    <location>
        <begin position="478"/>
        <end position="525"/>
    </location>
</feature>
<feature type="compositionally biased region" description="Low complexity" evidence="1">
    <location>
        <begin position="50"/>
        <end position="85"/>
    </location>
</feature>
<dbReference type="EMBL" id="HF935496">
    <property type="protein sequence ID" value="CCX09768.1"/>
    <property type="molecule type" value="Genomic_DNA"/>
</dbReference>
<dbReference type="Pfam" id="PF11704">
    <property type="entry name" value="Folliculin"/>
    <property type="match status" value="1"/>
</dbReference>
<evidence type="ECO:0000313" key="3">
    <source>
        <dbReference type="EMBL" id="CCX09768.1"/>
    </source>
</evidence>
<proteinExistence type="predicted"/>